<feature type="signal peptide" evidence="1">
    <location>
        <begin position="1"/>
        <end position="19"/>
    </location>
</feature>
<dbReference type="AlphaFoldDB" id="A0A6G0RM44"/>
<dbReference type="EMBL" id="QXGC01000897">
    <property type="protein sequence ID" value="KAE9217273.1"/>
    <property type="molecule type" value="Genomic_DNA"/>
</dbReference>
<evidence type="ECO:0008006" key="6">
    <source>
        <dbReference type="Google" id="ProtNLM"/>
    </source>
</evidence>
<protein>
    <recommendedName>
        <fullName evidence="6">RxLR effector protein</fullName>
    </recommendedName>
</protein>
<evidence type="ECO:0000313" key="3">
    <source>
        <dbReference type="EMBL" id="KAE9336748.1"/>
    </source>
</evidence>
<accession>A0A6G0RM44</accession>
<gene>
    <name evidence="2" type="ORF">PF004_g14198</name>
    <name evidence="3" type="ORF">PF008_g12876</name>
</gene>
<evidence type="ECO:0000256" key="1">
    <source>
        <dbReference type="SAM" id="SignalP"/>
    </source>
</evidence>
<dbReference type="EMBL" id="QXFY01000738">
    <property type="protein sequence ID" value="KAE9336748.1"/>
    <property type="molecule type" value="Genomic_DNA"/>
</dbReference>
<organism evidence="3 5">
    <name type="scientific">Phytophthora fragariae</name>
    <dbReference type="NCBI Taxonomy" id="53985"/>
    <lineage>
        <taxon>Eukaryota</taxon>
        <taxon>Sar</taxon>
        <taxon>Stramenopiles</taxon>
        <taxon>Oomycota</taxon>
        <taxon>Peronosporomycetes</taxon>
        <taxon>Peronosporales</taxon>
        <taxon>Peronosporaceae</taxon>
        <taxon>Phytophthora</taxon>
    </lineage>
</organism>
<dbReference type="Proteomes" id="UP000476176">
    <property type="component" value="Unassembled WGS sequence"/>
</dbReference>
<reference evidence="4 5" key="1">
    <citation type="submission" date="2018-09" db="EMBL/GenBank/DDBJ databases">
        <title>Genomic investigation of the strawberry pathogen Phytophthora fragariae indicates pathogenicity is determined by transcriptional variation in three key races.</title>
        <authorList>
            <person name="Adams T.M."/>
            <person name="Armitage A.D."/>
            <person name="Sobczyk M.K."/>
            <person name="Bates H.J."/>
            <person name="Dunwell J.M."/>
            <person name="Nellist C.F."/>
            <person name="Harrison R.J."/>
        </authorList>
    </citation>
    <scope>NUCLEOTIDE SEQUENCE [LARGE SCALE GENOMIC DNA]</scope>
    <source>
        <strain evidence="2 4">BC-23</strain>
        <strain evidence="3 5">NOV-77</strain>
    </source>
</reference>
<evidence type="ECO:0000313" key="5">
    <source>
        <dbReference type="Proteomes" id="UP000486351"/>
    </source>
</evidence>
<name>A0A6G0RM44_9STRA</name>
<feature type="chain" id="PRO_5036174189" description="RxLR effector protein" evidence="1">
    <location>
        <begin position="20"/>
        <end position="41"/>
    </location>
</feature>
<evidence type="ECO:0000313" key="2">
    <source>
        <dbReference type="EMBL" id="KAE9217273.1"/>
    </source>
</evidence>
<sequence length="41" mass="4475">MFLLAAVAFTGALCFSAHGGKPGRYFSPVWPEVTIVKRGEY</sequence>
<evidence type="ECO:0000313" key="4">
    <source>
        <dbReference type="Proteomes" id="UP000476176"/>
    </source>
</evidence>
<dbReference type="Proteomes" id="UP000486351">
    <property type="component" value="Unassembled WGS sequence"/>
</dbReference>
<comment type="caution">
    <text evidence="3">The sequence shown here is derived from an EMBL/GenBank/DDBJ whole genome shotgun (WGS) entry which is preliminary data.</text>
</comment>
<proteinExistence type="predicted"/>
<keyword evidence="1" id="KW-0732">Signal</keyword>